<sequence length="188" mass="21729">MMDMPVLDPCCGGRMMWFDRQDQRALFGDIRSEEHTLCDGRAFNITPDLNMDFRDMPFPDGSFRLVVFDPPHLRRAGQESWLRAKYGILSDDWRDDLSRGFAECFRVLKPEGVLIFKWAEVQIPVSQILALTPNQPLFGHKSGKREKTHWLTFMKIQPPHDQNFERVQNTFPAPAATMDTRTTEAGVL</sequence>
<evidence type="ECO:0000313" key="2">
    <source>
        <dbReference type="EMBL" id="XDJ78542.1"/>
    </source>
</evidence>
<dbReference type="InterPro" id="IPR029063">
    <property type="entry name" value="SAM-dependent_MTases_sf"/>
</dbReference>
<dbReference type="EC" id="2.1.-.-" evidence="2"/>
<accession>A0AB39FHH9</accession>
<dbReference type="AlphaFoldDB" id="A0AB39FHH9"/>
<dbReference type="GO" id="GO:0008168">
    <property type="term" value="F:methyltransferase activity"/>
    <property type="evidence" value="ECO:0007669"/>
    <property type="project" value="UniProtKB-KW"/>
</dbReference>
<dbReference type="Gene3D" id="3.40.50.150">
    <property type="entry name" value="Vaccinia Virus protein VP39"/>
    <property type="match status" value="1"/>
</dbReference>
<keyword evidence="2" id="KW-0489">Methyltransferase</keyword>
<organism evidence="2">
    <name type="scientific">Castellaniella ginsengisoli</name>
    <dbReference type="NCBI Taxonomy" id="546114"/>
    <lineage>
        <taxon>Bacteria</taxon>
        <taxon>Pseudomonadati</taxon>
        <taxon>Pseudomonadota</taxon>
        <taxon>Betaproteobacteria</taxon>
        <taxon>Burkholderiales</taxon>
        <taxon>Alcaligenaceae</taxon>
        <taxon>Castellaniella</taxon>
    </lineage>
</organism>
<name>A0AB39FHH9_9BURK</name>
<proteinExistence type="predicted"/>
<dbReference type="REBASE" id="858057">
    <property type="entry name" value="M.Cgi69ORF7060P"/>
</dbReference>
<dbReference type="REBASE" id="858056">
    <property type="entry name" value="M.Cgi31ORF12905P"/>
</dbReference>
<dbReference type="EMBL" id="CP158265">
    <property type="protein sequence ID" value="XDJ78542.1"/>
    <property type="molecule type" value="Genomic_DNA"/>
</dbReference>
<dbReference type="EMBL" id="CP158258">
    <property type="protein sequence ID" value="XDJ58141.1"/>
    <property type="molecule type" value="Genomic_DNA"/>
</dbReference>
<protein>
    <submittedName>
        <fullName evidence="2">Class I SAM-dependent methyltransferase</fullName>
        <ecNumber evidence="2">2.1.-.-</ecNumber>
    </submittedName>
</protein>
<reference evidence="2" key="1">
    <citation type="submission" date="2024-05" db="EMBL/GenBank/DDBJ databases">
        <authorList>
            <person name="Luo Y.-C."/>
            <person name="Nicholds J."/>
            <person name="Mortimer T."/>
            <person name="Maboni G."/>
        </authorList>
    </citation>
    <scope>NUCLEOTIDE SEQUENCE</scope>
    <source>
        <strain evidence="2">143769</strain>
        <strain evidence="1">148131</strain>
    </source>
</reference>
<dbReference type="GO" id="GO:0032259">
    <property type="term" value="P:methylation"/>
    <property type="evidence" value="ECO:0007669"/>
    <property type="project" value="UniProtKB-KW"/>
</dbReference>
<gene>
    <name evidence="1" type="ORF">ABRY90_12905</name>
    <name evidence="2" type="ORF">ABRZ10_07060</name>
</gene>
<dbReference type="RefSeq" id="WP_368648565.1">
    <property type="nucleotide sequence ID" value="NZ_CP158258.1"/>
</dbReference>
<dbReference type="SUPFAM" id="SSF53335">
    <property type="entry name" value="S-adenosyl-L-methionine-dependent methyltransferases"/>
    <property type="match status" value="1"/>
</dbReference>
<evidence type="ECO:0000313" key="1">
    <source>
        <dbReference type="EMBL" id="XDJ58141.1"/>
    </source>
</evidence>
<keyword evidence="2" id="KW-0808">Transferase</keyword>